<dbReference type="EMBL" id="OZ034829">
    <property type="protein sequence ID" value="CAL1685195.1"/>
    <property type="molecule type" value="Genomic_DNA"/>
</dbReference>
<name>A0AAV2P0N7_9HYME</name>
<protein>
    <recommendedName>
        <fullName evidence="4">CCHC-type domain-containing protein</fullName>
    </recommendedName>
</protein>
<evidence type="ECO:0000256" key="1">
    <source>
        <dbReference type="SAM" id="MobiDB-lite"/>
    </source>
</evidence>
<keyword evidence="3" id="KW-1185">Reference proteome</keyword>
<proteinExistence type="predicted"/>
<evidence type="ECO:0000313" key="2">
    <source>
        <dbReference type="EMBL" id="CAL1685195.1"/>
    </source>
</evidence>
<dbReference type="InterPro" id="IPR036875">
    <property type="entry name" value="Znf_CCHC_sf"/>
</dbReference>
<dbReference type="PANTHER" id="PTHR33223">
    <property type="entry name" value="CCHC-TYPE DOMAIN-CONTAINING PROTEIN"/>
    <property type="match status" value="1"/>
</dbReference>
<feature type="compositionally biased region" description="Polar residues" evidence="1">
    <location>
        <begin position="92"/>
        <end position="101"/>
    </location>
</feature>
<evidence type="ECO:0008006" key="4">
    <source>
        <dbReference type="Google" id="ProtNLM"/>
    </source>
</evidence>
<sequence length="246" mass="27406">MKPNENIFDYIERVKELRAAIIDGETNTSGYIDEITKDNIEQTVIMSFVNGLPSDLLIRVKLERSYTFEDAFIAAIQLSKTLEAENARKRSTPSYKSNTPPRSDFPNNPGPSRPFSNYTSYPQQSTQPQPSRNTAPFIKPLIPGRPGPNYPTEKICRYCKAPGHLINECRKLAYRQSVVNNPSTSQPFNNNNNNNVNIPGNSHGVPVTNGVRRNDIQTGRLPLPQNAITIALPQRPTPDPSNASAE</sequence>
<feature type="compositionally biased region" description="Low complexity" evidence="1">
    <location>
        <begin position="118"/>
        <end position="131"/>
    </location>
</feature>
<dbReference type="SUPFAM" id="SSF57756">
    <property type="entry name" value="Retrovirus zinc finger-like domains"/>
    <property type="match status" value="1"/>
</dbReference>
<gene>
    <name evidence="2" type="ORF">LPLAT_LOCUS10753</name>
</gene>
<dbReference type="Proteomes" id="UP001497644">
    <property type="component" value="Chromosome 6"/>
</dbReference>
<dbReference type="GO" id="GO:0003676">
    <property type="term" value="F:nucleic acid binding"/>
    <property type="evidence" value="ECO:0007669"/>
    <property type="project" value="InterPro"/>
</dbReference>
<feature type="region of interest" description="Disordered" evidence="1">
    <location>
        <begin position="85"/>
        <end position="137"/>
    </location>
</feature>
<evidence type="ECO:0000313" key="3">
    <source>
        <dbReference type="Proteomes" id="UP001497644"/>
    </source>
</evidence>
<accession>A0AAV2P0N7</accession>
<dbReference type="AlphaFoldDB" id="A0AAV2P0N7"/>
<dbReference type="PANTHER" id="PTHR33223:SF6">
    <property type="entry name" value="CCHC-TYPE DOMAIN-CONTAINING PROTEIN"/>
    <property type="match status" value="1"/>
</dbReference>
<organism evidence="2 3">
    <name type="scientific">Lasius platythorax</name>
    <dbReference type="NCBI Taxonomy" id="488582"/>
    <lineage>
        <taxon>Eukaryota</taxon>
        <taxon>Metazoa</taxon>
        <taxon>Ecdysozoa</taxon>
        <taxon>Arthropoda</taxon>
        <taxon>Hexapoda</taxon>
        <taxon>Insecta</taxon>
        <taxon>Pterygota</taxon>
        <taxon>Neoptera</taxon>
        <taxon>Endopterygota</taxon>
        <taxon>Hymenoptera</taxon>
        <taxon>Apocrita</taxon>
        <taxon>Aculeata</taxon>
        <taxon>Formicoidea</taxon>
        <taxon>Formicidae</taxon>
        <taxon>Formicinae</taxon>
        <taxon>Lasius</taxon>
        <taxon>Lasius</taxon>
    </lineage>
</organism>
<dbReference type="GO" id="GO:0008270">
    <property type="term" value="F:zinc ion binding"/>
    <property type="evidence" value="ECO:0007669"/>
    <property type="project" value="InterPro"/>
</dbReference>
<reference evidence="2" key="1">
    <citation type="submission" date="2024-04" db="EMBL/GenBank/DDBJ databases">
        <authorList>
            <consortium name="Molecular Ecology Group"/>
        </authorList>
    </citation>
    <scope>NUCLEOTIDE SEQUENCE</scope>
</reference>